<proteinExistence type="predicted"/>
<sequence length="138" mass="14603">MKTLLTLLGGLVLCTAAQAQTAIALTTAAPSPFTALEPLGCNVANTVCRYTDAATHAMKIVVAPQSALFLTVDDTAYTVTQATSTVLVNTLYREVFDLEYTLAPTATLSGTKTMARSGSGRGGWAWHTHLDFSVLTIY</sequence>
<keyword evidence="3" id="KW-1185">Reference proteome</keyword>
<protein>
    <submittedName>
        <fullName evidence="2">Uncharacterized protein</fullName>
    </submittedName>
</protein>
<dbReference type="Proteomes" id="UP001606134">
    <property type="component" value="Unassembled WGS sequence"/>
</dbReference>
<evidence type="ECO:0000313" key="3">
    <source>
        <dbReference type="Proteomes" id="UP001606134"/>
    </source>
</evidence>
<comment type="caution">
    <text evidence="2">The sequence shown here is derived from an EMBL/GenBank/DDBJ whole genome shotgun (WGS) entry which is preliminary data.</text>
</comment>
<feature type="signal peptide" evidence="1">
    <location>
        <begin position="1"/>
        <end position="19"/>
    </location>
</feature>
<evidence type="ECO:0000256" key="1">
    <source>
        <dbReference type="SAM" id="SignalP"/>
    </source>
</evidence>
<reference evidence="2 3" key="1">
    <citation type="submission" date="2024-08" db="EMBL/GenBank/DDBJ databases">
        <authorList>
            <person name="Lu H."/>
        </authorList>
    </citation>
    <scope>NUCLEOTIDE SEQUENCE [LARGE SCALE GENOMIC DNA]</scope>
    <source>
        <strain evidence="2 3">BYS78W</strain>
    </source>
</reference>
<feature type="chain" id="PRO_5046362898" evidence="1">
    <location>
        <begin position="20"/>
        <end position="138"/>
    </location>
</feature>
<name>A0ABW7H7S3_9BURK</name>
<organism evidence="2 3">
    <name type="scientific">Pelomonas candidula</name>
    <dbReference type="NCBI Taxonomy" id="3299025"/>
    <lineage>
        <taxon>Bacteria</taxon>
        <taxon>Pseudomonadati</taxon>
        <taxon>Pseudomonadota</taxon>
        <taxon>Betaproteobacteria</taxon>
        <taxon>Burkholderiales</taxon>
        <taxon>Sphaerotilaceae</taxon>
        <taxon>Roseateles</taxon>
    </lineage>
</organism>
<dbReference type="RefSeq" id="WP_394406764.1">
    <property type="nucleotide sequence ID" value="NZ_JBIGIC010000002.1"/>
</dbReference>
<keyword evidence="1" id="KW-0732">Signal</keyword>
<evidence type="ECO:0000313" key="2">
    <source>
        <dbReference type="EMBL" id="MFG6485954.1"/>
    </source>
</evidence>
<gene>
    <name evidence="2" type="ORF">ACG04R_04670</name>
</gene>
<accession>A0ABW7H7S3</accession>
<dbReference type="EMBL" id="JBIGIC010000002">
    <property type="protein sequence ID" value="MFG6485954.1"/>
    <property type="molecule type" value="Genomic_DNA"/>
</dbReference>